<evidence type="ECO:0000313" key="1">
    <source>
        <dbReference type="EMBL" id="KAK3044745.1"/>
    </source>
</evidence>
<proteinExistence type="predicted"/>
<comment type="caution">
    <text evidence="1">The sequence shown here is derived from an EMBL/GenBank/DDBJ whole genome shotgun (WGS) entry which is preliminary data.</text>
</comment>
<gene>
    <name evidence="1" type="ORF">LTS18_000468</name>
</gene>
<protein>
    <submittedName>
        <fullName evidence="1">Uncharacterized protein</fullName>
    </submittedName>
</protein>
<dbReference type="EMBL" id="JAWDJW010011527">
    <property type="protein sequence ID" value="KAK3044745.1"/>
    <property type="molecule type" value="Genomic_DNA"/>
</dbReference>
<reference evidence="1" key="1">
    <citation type="submission" date="2024-09" db="EMBL/GenBank/DDBJ databases">
        <title>Black Yeasts Isolated from many extreme environments.</title>
        <authorList>
            <person name="Coleine C."/>
            <person name="Stajich J.E."/>
            <person name="Selbmann L."/>
        </authorList>
    </citation>
    <scope>NUCLEOTIDE SEQUENCE</scope>
    <source>
        <strain evidence="1">CCFEE 5737</strain>
    </source>
</reference>
<dbReference type="Proteomes" id="UP001186974">
    <property type="component" value="Unassembled WGS sequence"/>
</dbReference>
<keyword evidence="2" id="KW-1185">Reference proteome</keyword>
<feature type="non-terminal residue" evidence="1">
    <location>
        <position position="1"/>
    </location>
</feature>
<accession>A0ACC3CUG6</accession>
<sequence>PQRAVAQWRAITLTLLSRHPSFAEQRAKDTEGVAYEVYRVLSALLEPPSRHQAQVKESLRNVIKLAVDLSIEMRCQRAEYLMLPPLAPEYDSNGDLVEKVPFNAALMNERSGETRSNEELEQRGAFVKIVLFPLVEKKGDDFGEGEDEIVICPAQVLVAKPNANRKVVRVISGAMDIDAGSIRSVPVSTFEGGSVT</sequence>
<name>A0ACC3CUG6_9PEZI</name>
<organism evidence="1 2">
    <name type="scientific">Coniosporium uncinatum</name>
    <dbReference type="NCBI Taxonomy" id="93489"/>
    <lineage>
        <taxon>Eukaryota</taxon>
        <taxon>Fungi</taxon>
        <taxon>Dikarya</taxon>
        <taxon>Ascomycota</taxon>
        <taxon>Pezizomycotina</taxon>
        <taxon>Dothideomycetes</taxon>
        <taxon>Dothideomycetes incertae sedis</taxon>
        <taxon>Coniosporium</taxon>
    </lineage>
</organism>
<evidence type="ECO:0000313" key="2">
    <source>
        <dbReference type="Proteomes" id="UP001186974"/>
    </source>
</evidence>